<gene>
    <name evidence="2" type="ORF">GA0070614_1479</name>
</gene>
<organism evidence="2 3">
    <name type="scientific">Micromonospora coxensis</name>
    <dbReference type="NCBI Taxonomy" id="356852"/>
    <lineage>
        <taxon>Bacteria</taxon>
        <taxon>Bacillati</taxon>
        <taxon>Actinomycetota</taxon>
        <taxon>Actinomycetes</taxon>
        <taxon>Micromonosporales</taxon>
        <taxon>Micromonosporaceae</taxon>
        <taxon>Micromonospora</taxon>
    </lineage>
</organism>
<evidence type="ECO:0000313" key="2">
    <source>
        <dbReference type="EMBL" id="SCG46813.1"/>
    </source>
</evidence>
<proteinExistence type="predicted"/>
<dbReference type="OrthoDB" id="3638805at2"/>
<dbReference type="Proteomes" id="UP000198215">
    <property type="component" value="Chromosome I"/>
</dbReference>
<sequence>MIVASLVLILVAVVLLVFGLADGSSTLLISSIAASLLAAVALVAGARQVAAARATGEQARPRAGRGSPGTSRTTAPADRAAPEPEIPVQHVPTTFGAGGDGWRQPPEPPVTAADGRWEPYAETPWEPETVTTRPAPAGDAGAGEPDVAAARPTDGDLAGPWESVSPAPGPSGRGGADTASWRAEPAADAGLDDEPEAQSVSTADAARVARLDTEVRVVDGRPRYHLATCLHLFARDHEPLPVSEAVSLGFTPCADCAPDTALLADAPPG</sequence>
<evidence type="ECO:0000313" key="3">
    <source>
        <dbReference type="Proteomes" id="UP000198215"/>
    </source>
</evidence>
<feature type="region of interest" description="Disordered" evidence="1">
    <location>
        <begin position="52"/>
        <end position="205"/>
    </location>
</feature>
<dbReference type="AlphaFoldDB" id="A0A1C5HLN3"/>
<keyword evidence="3" id="KW-1185">Reference proteome</keyword>
<accession>A0A1C5HLN3</accession>
<protein>
    <submittedName>
        <fullName evidence="2">Uncharacterized protein</fullName>
    </submittedName>
</protein>
<dbReference type="RefSeq" id="WP_088975236.1">
    <property type="nucleotide sequence ID" value="NZ_LT607753.1"/>
</dbReference>
<reference evidence="3" key="1">
    <citation type="submission" date="2016-06" db="EMBL/GenBank/DDBJ databases">
        <authorList>
            <person name="Varghese N."/>
            <person name="Submissions Spin"/>
        </authorList>
    </citation>
    <scope>NUCLEOTIDE SEQUENCE [LARGE SCALE GENOMIC DNA]</scope>
    <source>
        <strain evidence="3">DSM 45161</strain>
    </source>
</reference>
<dbReference type="EMBL" id="LT607753">
    <property type="protein sequence ID" value="SCG46813.1"/>
    <property type="molecule type" value="Genomic_DNA"/>
</dbReference>
<feature type="compositionally biased region" description="Low complexity" evidence="1">
    <location>
        <begin position="134"/>
        <end position="150"/>
    </location>
</feature>
<evidence type="ECO:0000256" key="1">
    <source>
        <dbReference type="SAM" id="MobiDB-lite"/>
    </source>
</evidence>
<name>A0A1C5HLN3_9ACTN</name>